<comment type="caution">
    <text evidence="2">The sequence shown here is derived from an EMBL/GenBank/DDBJ whole genome shotgun (WGS) entry which is preliminary data.</text>
</comment>
<protein>
    <recommendedName>
        <fullName evidence="1">Glycosyl transferase family 1 domain-containing protein</fullName>
    </recommendedName>
</protein>
<organism evidence="2 3">
    <name type="scientific">Gangjinia marincola</name>
    <dbReference type="NCBI Taxonomy" id="578463"/>
    <lineage>
        <taxon>Bacteria</taxon>
        <taxon>Pseudomonadati</taxon>
        <taxon>Bacteroidota</taxon>
        <taxon>Flavobacteriia</taxon>
        <taxon>Flavobacteriales</taxon>
        <taxon>Flavobacteriaceae</taxon>
        <taxon>Gangjinia</taxon>
    </lineage>
</organism>
<sequence>MNERKNIILFDGSFKTTAFIRRLTQALVKKHNVYILGFDETDPQKVLGVTYIGLGTSKKPLLLVLKSIYIAIKSLNVEYIIKLPGLIVNKRLFELKKRNTLIEIKKIGPSLIHLQWPSLIPLFEELIEEKSTKIILSLRGTQVNVKPFIDDKNYAYLKEWFPKLDGFHAVSKLINAKAKEFSKHHGVIDKVVYSGLDLDKFEFNSNVKEHEQLNIISVGRVHWIKGYNYALEACKLLKELDIAFQYRLIGVEGDEELLYLIHHLGLQEHVLIEPLLKQHEVKSKITQADVLLLPSIEEGIANVVLEAMALGTPVISTNCGGMAEVIDHNTSGWLIPKRDPKAIANQLSLFNIMTVDHIKEIKKNARKKIEQQHTEGHMISGMLELYGSVLAS</sequence>
<evidence type="ECO:0000259" key="1">
    <source>
        <dbReference type="Pfam" id="PF00534"/>
    </source>
</evidence>
<dbReference type="Proteomes" id="UP001500507">
    <property type="component" value="Unassembled WGS sequence"/>
</dbReference>
<dbReference type="Pfam" id="PF00534">
    <property type="entry name" value="Glycos_transf_1"/>
    <property type="match status" value="1"/>
</dbReference>
<dbReference type="CDD" id="cd03801">
    <property type="entry name" value="GT4_PimA-like"/>
    <property type="match status" value="1"/>
</dbReference>
<dbReference type="SUPFAM" id="SSF53756">
    <property type="entry name" value="UDP-Glycosyltransferase/glycogen phosphorylase"/>
    <property type="match status" value="1"/>
</dbReference>
<accession>A0ABN1MDY8</accession>
<dbReference type="InterPro" id="IPR001296">
    <property type="entry name" value="Glyco_trans_1"/>
</dbReference>
<dbReference type="Gene3D" id="3.40.50.2000">
    <property type="entry name" value="Glycogen Phosphorylase B"/>
    <property type="match status" value="2"/>
</dbReference>
<dbReference type="PANTHER" id="PTHR12526">
    <property type="entry name" value="GLYCOSYLTRANSFERASE"/>
    <property type="match status" value="1"/>
</dbReference>
<dbReference type="EMBL" id="BAAAFG010000002">
    <property type="protein sequence ID" value="GAA0871225.1"/>
    <property type="molecule type" value="Genomic_DNA"/>
</dbReference>
<proteinExistence type="predicted"/>
<name>A0ABN1MDY8_9FLAO</name>
<gene>
    <name evidence="2" type="ORF">GCM10009117_03710</name>
</gene>
<reference evidence="2 3" key="1">
    <citation type="journal article" date="2019" name="Int. J. Syst. Evol. Microbiol.">
        <title>The Global Catalogue of Microorganisms (GCM) 10K type strain sequencing project: providing services to taxonomists for standard genome sequencing and annotation.</title>
        <authorList>
            <consortium name="The Broad Institute Genomics Platform"/>
            <consortium name="The Broad Institute Genome Sequencing Center for Infectious Disease"/>
            <person name="Wu L."/>
            <person name="Ma J."/>
        </authorList>
    </citation>
    <scope>NUCLEOTIDE SEQUENCE [LARGE SCALE GENOMIC DNA]</scope>
    <source>
        <strain evidence="2 3">JCM 16082</strain>
    </source>
</reference>
<evidence type="ECO:0000313" key="3">
    <source>
        <dbReference type="Proteomes" id="UP001500507"/>
    </source>
</evidence>
<feature type="domain" description="Glycosyl transferase family 1" evidence="1">
    <location>
        <begin position="201"/>
        <end position="367"/>
    </location>
</feature>
<dbReference type="RefSeq" id="WP_343763109.1">
    <property type="nucleotide sequence ID" value="NZ_BAAAFG010000002.1"/>
</dbReference>
<keyword evidence="3" id="KW-1185">Reference proteome</keyword>
<evidence type="ECO:0000313" key="2">
    <source>
        <dbReference type="EMBL" id="GAA0871225.1"/>
    </source>
</evidence>